<reference evidence="1" key="2">
    <citation type="submission" date="2023-07" db="EMBL/GenBank/DDBJ databases">
        <authorList>
            <person name="Sun H."/>
        </authorList>
    </citation>
    <scope>NUCLEOTIDE SEQUENCE</scope>
    <source>
        <strain evidence="1">05753</strain>
    </source>
</reference>
<dbReference type="NCBIfam" id="TIGR04255">
    <property type="entry name" value="sporadTIGR04255"/>
    <property type="match status" value="1"/>
</dbReference>
<protein>
    <submittedName>
        <fullName evidence="1">TIGR04255 family protein</fullName>
    </submittedName>
</protein>
<dbReference type="Proteomes" id="UP001169006">
    <property type="component" value="Unassembled WGS sequence"/>
</dbReference>
<sequence>MTEDIVGPLFSEEAPEVQLTNAPLARVLAQVRFPEIQSVQDKRFVAGFQERIRRTYPRANFETINGVMLGPTPQMTTSAIWRYFDNARKWRISLSDTFMSFETNAYTSRKDFTDRLRDLLEQLGQTIAPTHIDRIGIRYVDQIALEENESMSHMLRKEMIGVNDIIGATHYMVSELEGETKEGRVLVRWGHMPPDASHDPEVMPALHQRSWFLDVDSFRSYEEEAVEFNASAAADVIYSLATRAYTIFRWSVTDQFLDRYGRKTT</sequence>
<gene>
    <name evidence="1" type="ORF">Q2T52_26430</name>
</gene>
<reference evidence="1" key="1">
    <citation type="journal article" date="2015" name="Int. J. Syst. Evol. Microbiol.">
        <title>Rhizobium oryzicola sp. nov., potential plant-growth-promoting endophytic bacteria isolated from rice roots.</title>
        <authorList>
            <person name="Zhang X.X."/>
            <person name="Gao J.S."/>
            <person name="Cao Y.H."/>
            <person name="Sheirdil R.A."/>
            <person name="Wang X.C."/>
            <person name="Zhang L."/>
        </authorList>
    </citation>
    <scope>NUCLEOTIDE SEQUENCE</scope>
    <source>
        <strain evidence="1">05753</strain>
    </source>
</reference>
<accession>A0ABT8T4F6</accession>
<keyword evidence="2" id="KW-1185">Reference proteome</keyword>
<dbReference type="RefSeq" id="WP_302079903.1">
    <property type="nucleotide sequence ID" value="NZ_JAUKWQ010000019.1"/>
</dbReference>
<organism evidence="1 2">
    <name type="scientific">Rhizobium oryzicola</name>
    <dbReference type="NCBI Taxonomy" id="1232668"/>
    <lineage>
        <taxon>Bacteria</taxon>
        <taxon>Pseudomonadati</taxon>
        <taxon>Pseudomonadota</taxon>
        <taxon>Alphaproteobacteria</taxon>
        <taxon>Hyphomicrobiales</taxon>
        <taxon>Rhizobiaceae</taxon>
        <taxon>Rhizobium/Agrobacterium group</taxon>
        <taxon>Rhizobium</taxon>
    </lineage>
</organism>
<evidence type="ECO:0000313" key="2">
    <source>
        <dbReference type="Proteomes" id="UP001169006"/>
    </source>
</evidence>
<comment type="caution">
    <text evidence="1">The sequence shown here is derived from an EMBL/GenBank/DDBJ whole genome shotgun (WGS) entry which is preliminary data.</text>
</comment>
<dbReference type="EMBL" id="JAUKWQ010000019">
    <property type="protein sequence ID" value="MDO1585639.1"/>
    <property type="molecule type" value="Genomic_DNA"/>
</dbReference>
<proteinExistence type="predicted"/>
<evidence type="ECO:0000313" key="1">
    <source>
        <dbReference type="EMBL" id="MDO1585639.1"/>
    </source>
</evidence>
<dbReference type="InterPro" id="IPR026349">
    <property type="entry name" value="CHP04255"/>
</dbReference>
<name>A0ABT8T4F6_9HYPH</name>